<gene>
    <name evidence="5" type="primary">ptb</name>
    <name evidence="5" type="ORF">GCM10008932_08980</name>
</gene>
<dbReference type="InterPro" id="IPR012147">
    <property type="entry name" value="P_Ac_Bu_trans"/>
</dbReference>
<organism evidence="5 6">
    <name type="scientific">Alkalibacterium iburiense</name>
    <dbReference type="NCBI Taxonomy" id="290589"/>
    <lineage>
        <taxon>Bacteria</taxon>
        <taxon>Bacillati</taxon>
        <taxon>Bacillota</taxon>
        <taxon>Bacilli</taxon>
        <taxon>Lactobacillales</taxon>
        <taxon>Carnobacteriaceae</taxon>
        <taxon>Alkalibacterium</taxon>
    </lineage>
</organism>
<evidence type="ECO:0000313" key="6">
    <source>
        <dbReference type="Proteomes" id="UP001501166"/>
    </source>
</evidence>
<dbReference type="EMBL" id="BAAACW010000055">
    <property type="protein sequence ID" value="GAA0358478.1"/>
    <property type="molecule type" value="Genomic_DNA"/>
</dbReference>
<accession>A0ABN0X9B1</accession>
<dbReference type="PANTHER" id="PTHR43356:SF2">
    <property type="entry name" value="PHOSPHATE ACETYLTRANSFERASE"/>
    <property type="match status" value="1"/>
</dbReference>
<dbReference type="InterPro" id="IPR002505">
    <property type="entry name" value="PTA_PTB"/>
</dbReference>
<dbReference type="Pfam" id="PF01515">
    <property type="entry name" value="PTA_PTB"/>
    <property type="match status" value="1"/>
</dbReference>
<dbReference type="Proteomes" id="UP001501166">
    <property type="component" value="Unassembled WGS sequence"/>
</dbReference>
<dbReference type="Gene3D" id="3.40.718.10">
    <property type="entry name" value="Isopropylmalate Dehydrogenase"/>
    <property type="match status" value="1"/>
</dbReference>
<feature type="domain" description="Phosphate acetyl/butaryl transferase" evidence="4">
    <location>
        <begin position="60"/>
        <end position="265"/>
    </location>
</feature>
<comment type="similarity">
    <text evidence="1">Belongs to the phosphate acetyltransferase and butyryltransferase family.</text>
</comment>
<keyword evidence="3" id="KW-0012">Acyltransferase</keyword>
<evidence type="ECO:0000313" key="5">
    <source>
        <dbReference type="EMBL" id="GAA0358478.1"/>
    </source>
</evidence>
<dbReference type="InterPro" id="IPR050500">
    <property type="entry name" value="Phos_Acetyltrans/Butyryltrans"/>
</dbReference>
<dbReference type="SUPFAM" id="SSF53659">
    <property type="entry name" value="Isocitrate/Isopropylmalate dehydrogenase-like"/>
    <property type="match status" value="1"/>
</dbReference>
<reference evidence="5 6" key="1">
    <citation type="journal article" date="2019" name="Int. J. Syst. Evol. Microbiol.">
        <title>The Global Catalogue of Microorganisms (GCM) 10K type strain sequencing project: providing services to taxonomists for standard genome sequencing and annotation.</title>
        <authorList>
            <consortium name="The Broad Institute Genomics Platform"/>
            <consortium name="The Broad Institute Genome Sequencing Center for Infectious Disease"/>
            <person name="Wu L."/>
            <person name="Ma J."/>
        </authorList>
    </citation>
    <scope>NUCLEOTIDE SEQUENCE [LARGE SCALE GENOMIC DNA]</scope>
    <source>
        <strain evidence="5 6">JCM 12662</strain>
    </source>
</reference>
<evidence type="ECO:0000259" key="4">
    <source>
        <dbReference type="Pfam" id="PF01515"/>
    </source>
</evidence>
<proteinExistence type="inferred from homology"/>
<dbReference type="PANTHER" id="PTHR43356">
    <property type="entry name" value="PHOSPHATE ACETYLTRANSFERASE"/>
    <property type="match status" value="1"/>
</dbReference>
<keyword evidence="6" id="KW-1185">Reference proteome</keyword>
<evidence type="ECO:0000256" key="3">
    <source>
        <dbReference type="ARBA" id="ARBA00023315"/>
    </source>
</evidence>
<protein>
    <submittedName>
        <fullName evidence="5">Branched-chain phosphotransacylase</fullName>
    </submittedName>
</protein>
<comment type="caution">
    <text evidence="5">The sequence shown here is derived from an EMBL/GenBank/DDBJ whole genome shotgun (WGS) entry which is preliminary data.</text>
</comment>
<dbReference type="PIRSF" id="PIRSF000428">
    <property type="entry name" value="P_Ac_trans"/>
    <property type="match status" value="1"/>
</dbReference>
<name>A0ABN0X9B1_9LACT</name>
<evidence type="ECO:0000256" key="1">
    <source>
        <dbReference type="ARBA" id="ARBA00005656"/>
    </source>
</evidence>
<evidence type="ECO:0000256" key="2">
    <source>
        <dbReference type="ARBA" id="ARBA00022679"/>
    </source>
</evidence>
<sequence>MLTVAVAGGSRPELLELVQHARAELNEELVFKVFDTDSNIDDQGLWEYTPCQTEEESVQKTIACVVRKEADIILKGGVKTHTLLKEVLKKEHGLKNKELLSHVALVNLPALGRQILLTDSGMNIEPSEDQLESIIENVMEVGKKIGLTRPKIALLSAAENFNPKMPSSVMAQALTETFKDQKEAIVHGPLSLDLALSKEAVKQKRYEGPIEGDADILVVPSIDTGNALYKSFILFGQATMGGTIVGTKVPIVLTSRSDAVKSKLHALKFAIMQANQ</sequence>
<dbReference type="RefSeq" id="WP_343754413.1">
    <property type="nucleotide sequence ID" value="NZ_BAAACW010000055.1"/>
</dbReference>
<keyword evidence="2" id="KW-0808">Transferase</keyword>